<dbReference type="RefSeq" id="WP_135205752.1">
    <property type="nucleotide sequence ID" value="NZ_SPVF01000042.1"/>
</dbReference>
<sequence>MATIDIPDDIATLIREIGERMGMTPAEVVQHAVLEFGEDYADPRDAQDLAMRRDSGQVRMWTEEVRYRLGLGHQSGA</sequence>
<dbReference type="Proteomes" id="UP000298438">
    <property type="component" value="Unassembled WGS sequence"/>
</dbReference>
<reference evidence="1 2" key="1">
    <citation type="submission" date="2019-03" db="EMBL/GenBank/DDBJ databases">
        <title>Draft Genome Sequence of Massilia arenosa sp. nov., a Novel Massilia Species Isolated from a Sandy-loam Maize Soil.</title>
        <authorList>
            <person name="Raths R."/>
            <person name="Peta V."/>
            <person name="Bucking H."/>
        </authorList>
    </citation>
    <scope>NUCLEOTIDE SEQUENCE [LARGE SCALE GENOMIC DNA]</scope>
    <source>
        <strain evidence="1 2">MC02</strain>
    </source>
</reference>
<keyword evidence="2" id="KW-1185">Reference proteome</keyword>
<evidence type="ECO:0000313" key="2">
    <source>
        <dbReference type="Proteomes" id="UP000298438"/>
    </source>
</evidence>
<organism evidence="1 2">
    <name type="scientific">Zemynaea arenosa</name>
    <dbReference type="NCBI Taxonomy" id="2561931"/>
    <lineage>
        <taxon>Bacteria</taxon>
        <taxon>Pseudomonadati</taxon>
        <taxon>Pseudomonadota</taxon>
        <taxon>Betaproteobacteria</taxon>
        <taxon>Burkholderiales</taxon>
        <taxon>Oxalobacteraceae</taxon>
        <taxon>Telluria group</taxon>
        <taxon>Zemynaea</taxon>
    </lineage>
</organism>
<dbReference type="AlphaFoldDB" id="A0A4Y9SMZ3"/>
<comment type="caution">
    <text evidence="1">The sequence shown here is derived from an EMBL/GenBank/DDBJ whole genome shotgun (WGS) entry which is preliminary data.</text>
</comment>
<name>A0A4Y9SMZ3_9BURK</name>
<accession>A0A4Y9SMZ3</accession>
<gene>
    <name evidence="1" type="ORF">E4L96_03000</name>
</gene>
<protein>
    <recommendedName>
        <fullName evidence="3">Ribbon-helix-helix protein, CopG family</fullName>
    </recommendedName>
</protein>
<dbReference type="EMBL" id="SPVF01000042">
    <property type="protein sequence ID" value="TFW28042.1"/>
    <property type="molecule type" value="Genomic_DNA"/>
</dbReference>
<evidence type="ECO:0000313" key="1">
    <source>
        <dbReference type="EMBL" id="TFW28042.1"/>
    </source>
</evidence>
<evidence type="ECO:0008006" key="3">
    <source>
        <dbReference type="Google" id="ProtNLM"/>
    </source>
</evidence>
<proteinExistence type="predicted"/>